<keyword evidence="2" id="KW-1185">Reference proteome</keyword>
<dbReference type="AlphaFoldDB" id="B9GFL8"/>
<gene>
    <name evidence="1" type="ORF">POPTR_001G367300</name>
</gene>
<reference evidence="1 2" key="1">
    <citation type="journal article" date="2006" name="Science">
        <title>The genome of black cottonwood, Populus trichocarpa (Torr. &amp; Gray).</title>
        <authorList>
            <person name="Tuskan G.A."/>
            <person name="Difazio S."/>
            <person name="Jansson S."/>
            <person name="Bohlmann J."/>
            <person name="Grigoriev I."/>
            <person name="Hellsten U."/>
            <person name="Putnam N."/>
            <person name="Ralph S."/>
            <person name="Rombauts S."/>
            <person name="Salamov A."/>
            <person name="Schein J."/>
            <person name="Sterck L."/>
            <person name="Aerts A."/>
            <person name="Bhalerao R.R."/>
            <person name="Bhalerao R.P."/>
            <person name="Blaudez D."/>
            <person name="Boerjan W."/>
            <person name="Brun A."/>
            <person name="Brunner A."/>
            <person name="Busov V."/>
            <person name="Campbell M."/>
            <person name="Carlson J."/>
            <person name="Chalot M."/>
            <person name="Chapman J."/>
            <person name="Chen G.L."/>
            <person name="Cooper D."/>
            <person name="Coutinho P.M."/>
            <person name="Couturier J."/>
            <person name="Covert S."/>
            <person name="Cronk Q."/>
            <person name="Cunningham R."/>
            <person name="Davis J."/>
            <person name="Degroeve S."/>
            <person name="Dejardin A."/>
            <person name="Depamphilis C."/>
            <person name="Detter J."/>
            <person name="Dirks B."/>
            <person name="Dubchak I."/>
            <person name="Duplessis S."/>
            <person name="Ehlting J."/>
            <person name="Ellis B."/>
            <person name="Gendler K."/>
            <person name="Goodstein D."/>
            <person name="Gribskov M."/>
            <person name="Grimwood J."/>
            <person name="Groover A."/>
            <person name="Gunter L."/>
            <person name="Hamberger B."/>
            <person name="Heinze B."/>
            <person name="Helariutta Y."/>
            <person name="Henrissat B."/>
            <person name="Holligan D."/>
            <person name="Holt R."/>
            <person name="Huang W."/>
            <person name="Islam-Faridi N."/>
            <person name="Jones S."/>
            <person name="Jones-Rhoades M."/>
            <person name="Jorgensen R."/>
            <person name="Joshi C."/>
            <person name="Kangasjarvi J."/>
            <person name="Karlsson J."/>
            <person name="Kelleher C."/>
            <person name="Kirkpatrick R."/>
            <person name="Kirst M."/>
            <person name="Kohler A."/>
            <person name="Kalluri U."/>
            <person name="Larimer F."/>
            <person name="Leebens-Mack J."/>
            <person name="Leple J.C."/>
            <person name="Locascio P."/>
            <person name="Lou Y."/>
            <person name="Lucas S."/>
            <person name="Martin F."/>
            <person name="Montanini B."/>
            <person name="Napoli C."/>
            <person name="Nelson D.R."/>
            <person name="Nelson C."/>
            <person name="Nieminen K."/>
            <person name="Nilsson O."/>
            <person name="Pereda V."/>
            <person name="Peter G."/>
            <person name="Philippe R."/>
            <person name="Pilate G."/>
            <person name="Poliakov A."/>
            <person name="Razumovskaya J."/>
            <person name="Richardson P."/>
            <person name="Rinaldi C."/>
            <person name="Ritland K."/>
            <person name="Rouze P."/>
            <person name="Ryaboy D."/>
            <person name="Schmutz J."/>
            <person name="Schrader J."/>
            <person name="Segerman B."/>
            <person name="Shin H."/>
            <person name="Siddiqui A."/>
            <person name="Sterky F."/>
            <person name="Terry A."/>
            <person name="Tsai C.J."/>
            <person name="Uberbacher E."/>
            <person name="Unneberg P."/>
            <person name="Vahala J."/>
            <person name="Wall K."/>
            <person name="Wessler S."/>
            <person name="Yang G."/>
            <person name="Yin T."/>
            <person name="Douglas C."/>
            <person name="Marra M."/>
            <person name="Sandberg G."/>
            <person name="Van de Peer Y."/>
            <person name="Rokhsar D."/>
        </authorList>
    </citation>
    <scope>NUCLEOTIDE SEQUENCE [LARGE SCALE GENOMIC DNA]</scope>
    <source>
        <strain evidence="2">cv. Nisqually</strain>
    </source>
</reference>
<organism evidence="1 2">
    <name type="scientific">Populus trichocarpa</name>
    <name type="common">Western balsam poplar</name>
    <name type="synonym">Populus balsamifera subsp. trichocarpa</name>
    <dbReference type="NCBI Taxonomy" id="3694"/>
    <lineage>
        <taxon>Eukaryota</taxon>
        <taxon>Viridiplantae</taxon>
        <taxon>Streptophyta</taxon>
        <taxon>Embryophyta</taxon>
        <taxon>Tracheophyta</taxon>
        <taxon>Spermatophyta</taxon>
        <taxon>Magnoliopsida</taxon>
        <taxon>eudicotyledons</taxon>
        <taxon>Gunneridae</taxon>
        <taxon>Pentapetalae</taxon>
        <taxon>rosids</taxon>
        <taxon>fabids</taxon>
        <taxon>Malpighiales</taxon>
        <taxon>Salicaceae</taxon>
        <taxon>Saliceae</taxon>
        <taxon>Populus</taxon>
    </lineage>
</organism>
<evidence type="ECO:0000313" key="2">
    <source>
        <dbReference type="Proteomes" id="UP000006729"/>
    </source>
</evidence>
<dbReference type="InParanoid" id="B9GFL8"/>
<dbReference type="EMBL" id="CM009290">
    <property type="protein sequence ID" value="PNT58690.1"/>
    <property type="molecule type" value="Genomic_DNA"/>
</dbReference>
<dbReference type="HOGENOM" id="CLU_2042044_0_0_1"/>
<name>B9GFL8_POPTR</name>
<sequence>MEPLPGPGVIACWRAVLQEVTVNWCYVVAGVEELPAWRGWTLPLAFTLLSSWNRRRRNAGTGGPRWRMKFTMTARSQLAMVDEIAAAETGGLLLDWLVVRWKEEFTVESANMCCPWLKQEL</sequence>
<accession>B9GFL8</accession>
<proteinExistence type="predicted"/>
<dbReference type="Proteomes" id="UP000006729">
    <property type="component" value="Chromosome 1"/>
</dbReference>
<protein>
    <submittedName>
        <fullName evidence="1">Uncharacterized protein</fullName>
    </submittedName>
</protein>
<evidence type="ECO:0000313" key="1">
    <source>
        <dbReference type="EMBL" id="PNT58690.1"/>
    </source>
</evidence>